<dbReference type="Pfam" id="PF07495">
    <property type="entry name" value="Y_Y_Y"/>
    <property type="match status" value="1"/>
</dbReference>
<organism evidence="4 5">
    <name type="scientific">Microscilla marina ATCC 23134</name>
    <dbReference type="NCBI Taxonomy" id="313606"/>
    <lineage>
        <taxon>Bacteria</taxon>
        <taxon>Pseudomonadati</taxon>
        <taxon>Bacteroidota</taxon>
        <taxon>Cytophagia</taxon>
        <taxon>Cytophagales</taxon>
        <taxon>Microscillaceae</taxon>
        <taxon>Microscilla</taxon>
    </lineage>
</organism>
<dbReference type="AlphaFoldDB" id="A1ZVC2"/>
<dbReference type="SUPFAM" id="SSF50998">
    <property type="entry name" value="Quinoprotein alcohol dehydrogenase-like"/>
    <property type="match status" value="1"/>
</dbReference>
<keyword evidence="1" id="KW-0175">Coiled coil</keyword>
<evidence type="ECO:0000313" key="5">
    <source>
        <dbReference type="Proteomes" id="UP000004095"/>
    </source>
</evidence>
<dbReference type="EMBL" id="AAWS01000045">
    <property type="protein sequence ID" value="EAY25620.1"/>
    <property type="molecule type" value="Genomic_DNA"/>
</dbReference>
<keyword evidence="4" id="KW-0808">Transferase</keyword>
<dbReference type="InterPro" id="IPR013783">
    <property type="entry name" value="Ig-like_fold"/>
</dbReference>
<name>A1ZVC2_MICM2</name>
<keyword evidence="5" id="KW-1185">Reference proteome</keyword>
<accession>A1ZVC2</accession>
<evidence type="ECO:0000313" key="4">
    <source>
        <dbReference type="EMBL" id="EAY25620.1"/>
    </source>
</evidence>
<dbReference type="GO" id="GO:0016301">
    <property type="term" value="F:kinase activity"/>
    <property type="evidence" value="ECO:0007669"/>
    <property type="project" value="UniProtKB-KW"/>
</dbReference>
<evidence type="ECO:0000256" key="1">
    <source>
        <dbReference type="SAM" id="Coils"/>
    </source>
</evidence>
<comment type="caution">
    <text evidence="4">The sequence shown here is derived from an EMBL/GenBank/DDBJ whole genome shotgun (WGS) entry which is preliminary data.</text>
</comment>
<keyword evidence="2" id="KW-0472">Membrane</keyword>
<reference evidence="4 5" key="1">
    <citation type="submission" date="2007-01" db="EMBL/GenBank/DDBJ databases">
        <authorList>
            <person name="Haygood M."/>
            <person name="Podell S."/>
            <person name="Anderson C."/>
            <person name="Hopkinson B."/>
            <person name="Roe K."/>
            <person name="Barbeau K."/>
            <person name="Gaasterland T."/>
            <person name="Ferriera S."/>
            <person name="Johnson J."/>
            <person name="Kravitz S."/>
            <person name="Beeson K."/>
            <person name="Sutton G."/>
            <person name="Rogers Y.-H."/>
            <person name="Friedman R."/>
            <person name="Frazier M."/>
            <person name="Venter J.C."/>
        </authorList>
    </citation>
    <scope>NUCLEOTIDE SEQUENCE [LARGE SCALE GENOMIC DNA]</scope>
    <source>
        <strain evidence="4 5">ATCC 23134</strain>
    </source>
</reference>
<dbReference type="eggNOG" id="COG4251">
    <property type="taxonomic scope" value="Bacteria"/>
</dbReference>
<keyword evidence="2" id="KW-0812">Transmembrane</keyword>
<dbReference type="Proteomes" id="UP000004095">
    <property type="component" value="Unassembled WGS sequence"/>
</dbReference>
<dbReference type="InterPro" id="IPR015943">
    <property type="entry name" value="WD40/YVTN_repeat-like_dom_sf"/>
</dbReference>
<feature type="transmembrane region" description="Helical" evidence="2">
    <location>
        <begin position="619"/>
        <end position="641"/>
    </location>
</feature>
<keyword evidence="2" id="KW-1133">Transmembrane helix</keyword>
<keyword evidence="4" id="KW-0418">Kinase</keyword>
<dbReference type="Gene3D" id="2.60.40.10">
    <property type="entry name" value="Immunoglobulins"/>
    <property type="match status" value="1"/>
</dbReference>
<proteinExistence type="predicted"/>
<dbReference type="Gene3D" id="2.130.10.10">
    <property type="entry name" value="YVTN repeat-like/Quinoprotein amine dehydrogenase"/>
    <property type="match status" value="2"/>
</dbReference>
<feature type="domain" description="Two component regulator three Y" evidence="3">
    <location>
        <begin position="550"/>
        <end position="611"/>
    </location>
</feature>
<evidence type="ECO:0000256" key="2">
    <source>
        <dbReference type="SAM" id="Phobius"/>
    </source>
</evidence>
<gene>
    <name evidence="4" type="ORF">M23134_07271</name>
</gene>
<dbReference type="InterPro" id="IPR011047">
    <property type="entry name" value="Quinoprotein_ADH-like_sf"/>
</dbReference>
<dbReference type="InterPro" id="IPR011123">
    <property type="entry name" value="Y_Y_Y"/>
</dbReference>
<feature type="coiled-coil region" evidence="1">
    <location>
        <begin position="652"/>
        <end position="707"/>
    </location>
</feature>
<evidence type="ECO:0000259" key="3">
    <source>
        <dbReference type="Pfam" id="PF07495"/>
    </source>
</evidence>
<protein>
    <submittedName>
        <fullName evidence="4">Putative two-component system, histidine kinase</fullName>
    </submittedName>
</protein>
<sequence length="827" mass="94972">MGKYKNEVFHNVTQIVQYQERIFFASRTKIFVTDGKKILNIITTKGNQLFAYLFNLNNKKLILNQSHTGLLEWSGDKFIKNDDRDIFKKDHVNLIHSGSDGQLIVFHSQGIWLKSLDGHLQKMSFGKKIDSLIKTQRIYCSSIYGTDSVILGTANGSVYKLHIKNNSIERVYFGNSYIRDVFVDKAHNLWVINNEKVSHIEISSQFNISLPKLDVRDIIATNAGVFAATLSKNKSLFQVKGQIIEVDTLSQQGESWALCNIGQGNLLIGTIKGVFLVNYLNRSSKKLLNLGGVYSINTDRFKKNIIYISTINSLYTFEYKDKKLIKHNKIKDSSGGVISLLRTKKHLWQGSIRAGIIKYTFAKNNFPQVIKKTYYGTSNGHFSGDDNACKIREVNGEVWINNSSGIYRYNEKVDSFSKINLGVLNTPNKALYTSRLATNGDTLFICGQNNKFSHFGMIHQKNEELYSWYDTPFRRLPSYEIRKLLVHNNKLYIATSKGLLRYDPNKKKNYHIQYPTLIKVSNMNTTYLPPRVRLPYQQNQVTFEYSAPFYEAPDKTLFSYRLMGFDKEWSDWGKDTKKEYTNLPEGNYTFQVKAKNVYGTESTVASYTFTILPPWYRTWWAYILYGLAGFALFIGGSYTYNHYRSKQLYRRNQLLEQEVTERTEEILAQKEEITQQADMLKTANEGLKQANEKLHQVNQIIKKESDDKVGIYAQEVTDAMIRLEQVREVFESSGAETAKRMLNVELNTTGKLTVIRQKVSDAFPEFVVKLDKALANKQINKTIWQVAHCLKLGMKPKEIAEILPVQARSVSTFGSKLRKLGLLTKEG</sequence>